<comment type="catalytic activity">
    <reaction evidence="7">
        <text>L-threonyl-[protein] + ATP = O-phospho-L-threonyl-[protein] + ADP + H(+)</text>
        <dbReference type="Rhea" id="RHEA:46608"/>
        <dbReference type="Rhea" id="RHEA-COMP:11060"/>
        <dbReference type="Rhea" id="RHEA-COMP:11605"/>
        <dbReference type="ChEBI" id="CHEBI:15378"/>
        <dbReference type="ChEBI" id="CHEBI:30013"/>
        <dbReference type="ChEBI" id="CHEBI:30616"/>
        <dbReference type="ChEBI" id="CHEBI:61977"/>
        <dbReference type="ChEBI" id="CHEBI:456216"/>
        <dbReference type="EC" id="2.7.11.1"/>
    </reaction>
</comment>
<dbReference type="InterPro" id="IPR008271">
    <property type="entry name" value="Ser/Thr_kinase_AS"/>
</dbReference>
<dbReference type="PANTHER" id="PTHR24356:SF414">
    <property type="entry name" value="NON-SPECIFIC SERINE_THREONINE PROTEIN KINASE"/>
    <property type="match status" value="1"/>
</dbReference>
<evidence type="ECO:0000256" key="2">
    <source>
        <dbReference type="ARBA" id="ARBA00022527"/>
    </source>
</evidence>
<dbReference type="InterPro" id="IPR017441">
    <property type="entry name" value="Protein_kinase_ATP_BS"/>
</dbReference>
<dbReference type="InterPro" id="IPR050236">
    <property type="entry name" value="Ser_Thr_kinase_AGC"/>
</dbReference>
<keyword evidence="3" id="KW-0808">Transferase</keyword>
<gene>
    <name evidence="12" type="ORF">RIMI_LOCUS717582</name>
</gene>
<feature type="region of interest" description="Disordered" evidence="10">
    <location>
        <begin position="562"/>
        <end position="641"/>
    </location>
</feature>
<feature type="domain" description="Protein kinase" evidence="11">
    <location>
        <begin position="183"/>
        <end position="455"/>
    </location>
</feature>
<feature type="compositionally biased region" description="Basic and acidic residues" evidence="10">
    <location>
        <begin position="102"/>
        <end position="120"/>
    </location>
</feature>
<dbReference type="PANTHER" id="PTHR24356">
    <property type="entry name" value="SERINE/THREONINE-PROTEIN KINASE"/>
    <property type="match status" value="1"/>
</dbReference>
<feature type="region of interest" description="Disordered" evidence="10">
    <location>
        <begin position="517"/>
        <end position="545"/>
    </location>
</feature>
<sequence>MADYLLDNLQVDALWEIISNNNPDTALLPPDGVLSFTRRLVMGLVTDCLTKHYQGLLTSEYLSDLPQNIKTLLQQAETRFQNGDFSSIKELAQEVLSALERPARSSERLETAEGDIKDGQNLHPEIIPDPNTSQRELTSDLITDPTVLAIPDSGIYEIPEIQEPAAGEIESLIPARKPHIRDFETSKLIGKGAFGSVYLARHKDLHQIFAMKKMDKRSLYTPKRVDRAFQERDILTFADCPFVVSMLCSFPTKSHLCMVMEYVEGGNCHTLISETGRFPVPLARLYFAEAVVAVEYLHSYGVVHRDLKPDNLLITSAGHIKVADFGISKVGVMIPKTNTYKQSAENISREFRDREVCGTPYYIAPEVILKEGYGRPIDWWSMGVILHKFLVGRVPFKGFSQTKIYKNIVVGGVHLDNKPFLPVAARSLITELLRKNPAQRLGTAGAFEIKSHPFLIDLDFNNLLSQKPMYVPQLASRVYKSFSINHSDGEDNESFNYPNFTSSSEWLSKLCTNATRRMNKEDPKSPPPCTPESNMEVSEIDQSQAATSPKALYALILRNESKAGGSGDDQGASEEFPAHEEENSSIYLSIEQQKSESEEKFEKRQEFPAQEEKKSEKSLSIDQQNSKNEEKKGKKRRVEVDASEIGAGRPRFVLREILDGSLRNSCAFFSRKFSPLLAGRSGKADLPFHTSIFVVKPLIDLTRKGADVVNWSSATVEAFQELKRRFTSAPVLHQPDVSLSFSG</sequence>
<evidence type="ECO:0000256" key="6">
    <source>
        <dbReference type="ARBA" id="ARBA00022840"/>
    </source>
</evidence>
<proteinExistence type="predicted"/>
<evidence type="ECO:0000256" key="3">
    <source>
        <dbReference type="ARBA" id="ARBA00022679"/>
    </source>
</evidence>
<dbReference type="InterPro" id="IPR043502">
    <property type="entry name" value="DNA/RNA_pol_sf"/>
</dbReference>
<dbReference type="EMBL" id="CAUEEQ010000891">
    <property type="protein sequence ID" value="CAJ0918217.1"/>
    <property type="molecule type" value="Genomic_DNA"/>
</dbReference>
<keyword evidence="2" id="KW-0723">Serine/threonine-protein kinase</keyword>
<evidence type="ECO:0000256" key="1">
    <source>
        <dbReference type="ARBA" id="ARBA00012513"/>
    </source>
</evidence>
<name>A0ABN9KTQ5_9NEOB</name>
<feature type="binding site" evidence="9">
    <location>
        <position position="212"/>
    </location>
    <ligand>
        <name>ATP</name>
        <dbReference type="ChEBI" id="CHEBI:30616"/>
    </ligand>
</feature>
<comment type="catalytic activity">
    <reaction evidence="8">
        <text>L-seryl-[protein] + ATP = O-phospho-L-seryl-[protein] + ADP + H(+)</text>
        <dbReference type="Rhea" id="RHEA:17989"/>
        <dbReference type="Rhea" id="RHEA-COMP:9863"/>
        <dbReference type="Rhea" id="RHEA-COMP:11604"/>
        <dbReference type="ChEBI" id="CHEBI:15378"/>
        <dbReference type="ChEBI" id="CHEBI:29999"/>
        <dbReference type="ChEBI" id="CHEBI:30616"/>
        <dbReference type="ChEBI" id="CHEBI:83421"/>
        <dbReference type="ChEBI" id="CHEBI:456216"/>
        <dbReference type="EC" id="2.7.11.1"/>
    </reaction>
</comment>
<dbReference type="PROSITE" id="PS00108">
    <property type="entry name" value="PROTEIN_KINASE_ST"/>
    <property type="match status" value="1"/>
</dbReference>
<reference evidence="12" key="1">
    <citation type="submission" date="2023-07" db="EMBL/GenBank/DDBJ databases">
        <authorList>
            <person name="Stuckert A."/>
        </authorList>
    </citation>
    <scope>NUCLEOTIDE SEQUENCE</scope>
</reference>
<feature type="compositionally biased region" description="Polar residues" evidence="10">
    <location>
        <begin position="531"/>
        <end position="545"/>
    </location>
</feature>
<organism evidence="12 13">
    <name type="scientific">Ranitomeya imitator</name>
    <name type="common">mimic poison frog</name>
    <dbReference type="NCBI Taxonomy" id="111125"/>
    <lineage>
        <taxon>Eukaryota</taxon>
        <taxon>Metazoa</taxon>
        <taxon>Chordata</taxon>
        <taxon>Craniata</taxon>
        <taxon>Vertebrata</taxon>
        <taxon>Euteleostomi</taxon>
        <taxon>Amphibia</taxon>
        <taxon>Batrachia</taxon>
        <taxon>Anura</taxon>
        <taxon>Neobatrachia</taxon>
        <taxon>Hyloidea</taxon>
        <taxon>Dendrobatidae</taxon>
        <taxon>Dendrobatinae</taxon>
        <taxon>Ranitomeya</taxon>
    </lineage>
</organism>
<dbReference type="SUPFAM" id="SSF56112">
    <property type="entry name" value="Protein kinase-like (PK-like)"/>
    <property type="match status" value="1"/>
</dbReference>
<evidence type="ECO:0000256" key="4">
    <source>
        <dbReference type="ARBA" id="ARBA00022741"/>
    </source>
</evidence>
<dbReference type="Proteomes" id="UP001176940">
    <property type="component" value="Unassembled WGS sequence"/>
</dbReference>
<keyword evidence="6 9" id="KW-0067">ATP-binding</keyword>
<accession>A0ABN9KTQ5</accession>
<dbReference type="SUPFAM" id="SSF56672">
    <property type="entry name" value="DNA/RNA polymerases"/>
    <property type="match status" value="1"/>
</dbReference>
<dbReference type="Gene3D" id="3.30.200.20">
    <property type="entry name" value="Phosphorylase Kinase, domain 1"/>
    <property type="match status" value="1"/>
</dbReference>
<evidence type="ECO:0000256" key="10">
    <source>
        <dbReference type="SAM" id="MobiDB-lite"/>
    </source>
</evidence>
<dbReference type="Pfam" id="PF00069">
    <property type="entry name" value="Pkinase"/>
    <property type="match status" value="1"/>
</dbReference>
<dbReference type="Gene3D" id="1.20.1480.20">
    <property type="entry name" value="MAST3 pre-PK domain-like"/>
    <property type="match status" value="1"/>
</dbReference>
<dbReference type="SMART" id="SM00220">
    <property type="entry name" value="S_TKc"/>
    <property type="match status" value="1"/>
</dbReference>
<evidence type="ECO:0000256" key="7">
    <source>
        <dbReference type="ARBA" id="ARBA00047899"/>
    </source>
</evidence>
<keyword evidence="5" id="KW-0418">Kinase</keyword>
<keyword evidence="4 9" id="KW-0547">Nucleotide-binding</keyword>
<evidence type="ECO:0000313" key="12">
    <source>
        <dbReference type="EMBL" id="CAJ0918217.1"/>
    </source>
</evidence>
<evidence type="ECO:0000256" key="8">
    <source>
        <dbReference type="ARBA" id="ARBA00048679"/>
    </source>
</evidence>
<comment type="caution">
    <text evidence="12">The sequence shown here is derived from an EMBL/GenBank/DDBJ whole genome shotgun (WGS) entry which is preliminary data.</text>
</comment>
<dbReference type="Pfam" id="PF08926">
    <property type="entry name" value="DUF1908"/>
    <property type="match status" value="1"/>
</dbReference>
<feature type="compositionally biased region" description="Basic and acidic residues" evidence="10">
    <location>
        <begin position="593"/>
        <end position="619"/>
    </location>
</feature>
<dbReference type="InterPro" id="IPR043128">
    <property type="entry name" value="Rev_trsase/Diguanyl_cyclase"/>
</dbReference>
<dbReference type="Gene3D" id="1.10.510.10">
    <property type="entry name" value="Transferase(Phosphotransferase) domain 1"/>
    <property type="match status" value="1"/>
</dbReference>
<protein>
    <recommendedName>
        <fullName evidence="1">non-specific serine/threonine protein kinase</fullName>
        <ecNumber evidence="1">2.7.11.1</ecNumber>
    </recommendedName>
</protein>
<evidence type="ECO:0000259" key="11">
    <source>
        <dbReference type="PROSITE" id="PS50011"/>
    </source>
</evidence>
<feature type="region of interest" description="Disordered" evidence="10">
    <location>
        <begin position="102"/>
        <end position="136"/>
    </location>
</feature>
<dbReference type="InterPro" id="IPR015022">
    <property type="entry name" value="MAST_pre-PK_dom"/>
</dbReference>
<dbReference type="Gene3D" id="3.30.70.270">
    <property type="match status" value="1"/>
</dbReference>
<evidence type="ECO:0000313" key="13">
    <source>
        <dbReference type="Proteomes" id="UP001176940"/>
    </source>
</evidence>
<evidence type="ECO:0000256" key="9">
    <source>
        <dbReference type="PROSITE-ProRule" id="PRU10141"/>
    </source>
</evidence>
<evidence type="ECO:0000256" key="5">
    <source>
        <dbReference type="ARBA" id="ARBA00022777"/>
    </source>
</evidence>
<dbReference type="PROSITE" id="PS00107">
    <property type="entry name" value="PROTEIN_KINASE_ATP"/>
    <property type="match status" value="1"/>
</dbReference>
<dbReference type="InterPro" id="IPR023142">
    <property type="entry name" value="MAST_pre-PK_dom_sf"/>
</dbReference>
<keyword evidence="13" id="KW-1185">Reference proteome</keyword>
<dbReference type="InterPro" id="IPR011009">
    <property type="entry name" value="Kinase-like_dom_sf"/>
</dbReference>
<dbReference type="PROSITE" id="PS50011">
    <property type="entry name" value="PROTEIN_KINASE_DOM"/>
    <property type="match status" value="1"/>
</dbReference>
<dbReference type="InterPro" id="IPR000719">
    <property type="entry name" value="Prot_kinase_dom"/>
</dbReference>
<dbReference type="EC" id="2.7.11.1" evidence="1"/>
<dbReference type="SUPFAM" id="SSF140482">
    <property type="entry name" value="MAST3 pre-PK domain-like"/>
    <property type="match status" value="1"/>
</dbReference>